<dbReference type="EMBL" id="CAJJDN010000031">
    <property type="protein sequence ID" value="CAD8073843.1"/>
    <property type="molecule type" value="Genomic_DNA"/>
</dbReference>
<reference evidence="1" key="1">
    <citation type="submission" date="2021-01" db="EMBL/GenBank/DDBJ databases">
        <authorList>
            <consortium name="Genoscope - CEA"/>
            <person name="William W."/>
        </authorList>
    </citation>
    <scope>NUCLEOTIDE SEQUENCE</scope>
</reference>
<accession>A0A8S1M7H0</accession>
<evidence type="ECO:0000313" key="2">
    <source>
        <dbReference type="Proteomes" id="UP000692954"/>
    </source>
</evidence>
<proteinExistence type="predicted"/>
<comment type="caution">
    <text evidence="1">The sequence shown here is derived from an EMBL/GenBank/DDBJ whole genome shotgun (WGS) entry which is preliminary data.</text>
</comment>
<keyword evidence="2" id="KW-1185">Reference proteome</keyword>
<dbReference type="Proteomes" id="UP000692954">
    <property type="component" value="Unassembled WGS sequence"/>
</dbReference>
<organism evidence="1 2">
    <name type="scientific">Paramecium sonneborni</name>
    <dbReference type="NCBI Taxonomy" id="65129"/>
    <lineage>
        <taxon>Eukaryota</taxon>
        <taxon>Sar</taxon>
        <taxon>Alveolata</taxon>
        <taxon>Ciliophora</taxon>
        <taxon>Intramacronucleata</taxon>
        <taxon>Oligohymenophorea</taxon>
        <taxon>Peniculida</taxon>
        <taxon>Parameciidae</taxon>
        <taxon>Paramecium</taxon>
    </lineage>
</organism>
<name>A0A8S1M7H0_9CILI</name>
<sequence>MTYLIDNSHLQAELMWIEVNKIISPAKFQKLLFNIFIMDTIVLISCNELKAIDDTSDLINADDFRKGKYIKPTKIRFWNNALEQESSPECTEEEEILTTAVRLSRMGPQTQFTKKDIEEIKESFIYKYCNTDQNKAFYNWYNEAKTQKNAFSSDLTIDLMELEGGRQLLNYDPTQPKRKYVKKQKSQNKVQKQIVKFQRKKRKILNQGEGKQKIKTKKGRIRIHKERFPGQDTVNFNQQLEQEESSNDYQLMDAEQIYKINQRMNAKNFQSQSQNASQDSD</sequence>
<gene>
    <name evidence="1" type="ORF">PSON_ATCC_30995.1.T0310164</name>
</gene>
<evidence type="ECO:0000313" key="1">
    <source>
        <dbReference type="EMBL" id="CAD8073843.1"/>
    </source>
</evidence>
<protein>
    <submittedName>
        <fullName evidence="1">Uncharacterized protein</fullName>
    </submittedName>
</protein>
<dbReference type="AlphaFoldDB" id="A0A8S1M7H0"/>